<evidence type="ECO:0000256" key="1">
    <source>
        <dbReference type="ARBA" id="ARBA00093770"/>
    </source>
</evidence>
<name>A0A4P7QG17_9CORY</name>
<reference evidence="2 3" key="1">
    <citation type="submission" date="2019-04" db="EMBL/GenBank/DDBJ databases">
        <title>Corynebacterium endometrii sp. nov., isolated from the uterus of a cow with endometritis.</title>
        <authorList>
            <person name="Ballas P."/>
            <person name="Ruckert C."/>
            <person name="Wagener K."/>
            <person name="Drillich M."/>
            <person name="Kaempfer P."/>
            <person name="Busse H.-J."/>
            <person name="Ehling-Schulz M."/>
        </authorList>
    </citation>
    <scope>NUCLEOTIDE SEQUENCE [LARGE SCALE GENOMIC DNA]</scope>
    <source>
        <strain evidence="2 3">LMM-1653</strain>
    </source>
</reference>
<comment type="similarity">
    <text evidence="1">Belongs to the Rv0495c family.</text>
</comment>
<dbReference type="Proteomes" id="UP000296352">
    <property type="component" value="Chromosome"/>
</dbReference>
<sequence length="305" mass="34315">MGVNRQKTNPVNLGFPAVSPAAASILAGHEVPPDFPREWYEFVDPKDEFHTFEVDITWLESHYNCMFGTDACHGIDASRPEVGCCVHGAYMADEEDRDQLFDAVKRMPAKYWQLRPAGVDSFLERAEAGSAGDELEPWLEWDELDGEDGEPEPALKTPIVDGACVFANRAGWETGVGCAIHQWAVAEGQELTVVKPEVCWQLPIRRYEDWEERPDGQEILRTTIGEYDRRAWGGGGEDFDWYCSGDSRCHTSPEPLWKSQQTELTALLGEEGYEVLATYLRAREKARQAGAEFPRHPADPHQTRG</sequence>
<evidence type="ECO:0000313" key="2">
    <source>
        <dbReference type="EMBL" id="QCB27607.1"/>
    </source>
</evidence>
<keyword evidence="3" id="KW-1185">Reference proteome</keyword>
<proteinExistence type="inferred from homology"/>
<organism evidence="2 3">
    <name type="scientific">Corynebacterium endometrii</name>
    <dbReference type="NCBI Taxonomy" id="2488819"/>
    <lineage>
        <taxon>Bacteria</taxon>
        <taxon>Bacillati</taxon>
        <taxon>Actinomycetota</taxon>
        <taxon>Actinomycetes</taxon>
        <taxon>Mycobacteriales</taxon>
        <taxon>Corynebacteriaceae</taxon>
        <taxon>Corynebacterium</taxon>
    </lineage>
</organism>
<dbReference type="Pfam" id="PF11307">
    <property type="entry name" value="DUF3109"/>
    <property type="match status" value="1"/>
</dbReference>
<accession>A0A4P7QG17</accession>
<protein>
    <submittedName>
        <fullName evidence="2">Uncharacterized protein</fullName>
    </submittedName>
</protein>
<dbReference type="InterPro" id="IPR021458">
    <property type="entry name" value="Rv0495c"/>
</dbReference>
<dbReference type="KEGG" id="cee:CENDO_01525"/>
<gene>
    <name evidence="2" type="ORF">CENDO_01525</name>
</gene>
<evidence type="ECO:0000313" key="3">
    <source>
        <dbReference type="Proteomes" id="UP000296352"/>
    </source>
</evidence>
<dbReference type="EMBL" id="CP039247">
    <property type="protein sequence ID" value="QCB27607.1"/>
    <property type="molecule type" value="Genomic_DNA"/>
</dbReference>
<dbReference type="AlphaFoldDB" id="A0A4P7QG17"/>